<feature type="compositionally biased region" description="Low complexity" evidence="1">
    <location>
        <begin position="118"/>
        <end position="141"/>
    </location>
</feature>
<evidence type="ECO:0000256" key="1">
    <source>
        <dbReference type="SAM" id="MobiDB-lite"/>
    </source>
</evidence>
<feature type="compositionally biased region" description="Basic and acidic residues" evidence="1">
    <location>
        <begin position="1"/>
        <end position="13"/>
    </location>
</feature>
<protein>
    <recommendedName>
        <fullName evidence="4">Tpr domain containing protein</fullName>
    </recommendedName>
</protein>
<gene>
    <name evidence="2" type="ORF">SEUCBS140593_001206</name>
</gene>
<dbReference type="Proteomes" id="UP001642482">
    <property type="component" value="Unassembled WGS sequence"/>
</dbReference>
<name>A0ABP0AW84_9PEZI</name>
<feature type="region of interest" description="Disordered" evidence="1">
    <location>
        <begin position="698"/>
        <end position="723"/>
    </location>
</feature>
<feature type="region of interest" description="Disordered" evidence="1">
    <location>
        <begin position="107"/>
        <end position="163"/>
    </location>
</feature>
<organism evidence="2 3">
    <name type="scientific">Sporothrix eucalyptigena</name>
    <dbReference type="NCBI Taxonomy" id="1812306"/>
    <lineage>
        <taxon>Eukaryota</taxon>
        <taxon>Fungi</taxon>
        <taxon>Dikarya</taxon>
        <taxon>Ascomycota</taxon>
        <taxon>Pezizomycotina</taxon>
        <taxon>Sordariomycetes</taxon>
        <taxon>Sordariomycetidae</taxon>
        <taxon>Ophiostomatales</taxon>
        <taxon>Ophiostomataceae</taxon>
        <taxon>Sporothrix</taxon>
    </lineage>
</organism>
<keyword evidence="3" id="KW-1185">Reference proteome</keyword>
<reference evidence="2 3" key="1">
    <citation type="submission" date="2024-01" db="EMBL/GenBank/DDBJ databases">
        <authorList>
            <person name="Allen C."/>
            <person name="Tagirdzhanova G."/>
        </authorList>
    </citation>
    <scope>NUCLEOTIDE SEQUENCE [LARGE SCALE GENOMIC DNA]</scope>
</reference>
<dbReference type="EMBL" id="CAWUHD010000007">
    <property type="protein sequence ID" value="CAK7211539.1"/>
    <property type="molecule type" value="Genomic_DNA"/>
</dbReference>
<feature type="compositionally biased region" description="Basic and acidic residues" evidence="1">
    <location>
        <begin position="29"/>
        <end position="50"/>
    </location>
</feature>
<evidence type="ECO:0000313" key="3">
    <source>
        <dbReference type="Proteomes" id="UP001642482"/>
    </source>
</evidence>
<sequence length="872" mass="96807">MNANKETKPEKRGFWSTLFRSRSSKSKNAKLEKPRHDRTISDNLEDEFHHPSSWRTPPGNRRAGTTQVRQQGPVPVQQQPSVRHQKAKDLDPVNGIQAAVYQYPDRALSKSAAGTKRTTTPGGVPSSGKGKVSPSPKSSGTAYHAAPASPLTEWPPSNIPADTELPLGGAVEYISRGAPIHNGFRKEVPHVSDQYYTLYSTTVGNQKGVEPSRSGRRSRDRERDRDRGRGNRRGERDSDRDDSNGRSGSPEENSTDAANLHDSMTQFMTMRINQGQVLANSSLPPLSPWDTLEQPSYAFCFGKRPGTITLNHWAGLSGIQPPAIALRDSGSRPREVNLTQICQRLRDIQLNGLCEDDEDRLYRNLYRRLLRDPDRVFSPHRTLDRQITDLILVLSRPDHWIDFTIPRNQVVTRFIFDTSHANHEQYERFFHQLLLSIELDLRISSRYHSDWAKEKLLQQLPPSLQWDLALARRWKDNIRVDAYGKSADQVKLRLKLKHRQIRMLRRFAGMMKWPNYAATVANLKQRDADGSLASISSHAMAFFSGLVLPGPTFPFTIMNALIDVDPDRATDDLSLLTHLHPNCGFQYRNSYTYWTSTCIVGKVLAPTCRELAGWVGPARPTVDLSRSQIARIRTRRPRQGLSAEDACTMAERSDPLGPPAEVFPVKEYKLVSADTSDIVDTVRIELLTLRPAATPSTLVGASPASAHSGSLPPPSASGTPIPGNGAAPGWFDASVQFAIDGISWPMRLNYDVSFVSAWPCSGKPHPLFFDYVYDVVKADEIVNVHDWATPIPPGAASAAHLGHARGPTKSPTVRFGGAGIPGPRYPSVSKDGDDEKVLVVEAFGVPDNEVLARAWCSHWGLSAIVANLGETW</sequence>
<comment type="caution">
    <text evidence="2">The sequence shown here is derived from an EMBL/GenBank/DDBJ whole genome shotgun (WGS) entry which is preliminary data.</text>
</comment>
<dbReference type="PANTHER" id="PTHR42345:SF1">
    <property type="entry name" value="VTC DOMAIN-CONTAINING PROTEIN"/>
    <property type="match status" value="1"/>
</dbReference>
<evidence type="ECO:0008006" key="4">
    <source>
        <dbReference type="Google" id="ProtNLM"/>
    </source>
</evidence>
<proteinExistence type="predicted"/>
<feature type="region of interest" description="Disordered" evidence="1">
    <location>
        <begin position="202"/>
        <end position="258"/>
    </location>
</feature>
<dbReference type="PANTHER" id="PTHR42345">
    <property type="entry name" value="TPR_REGION DOMAIN-CONTAINING PROTEIN"/>
    <property type="match status" value="1"/>
</dbReference>
<evidence type="ECO:0000313" key="2">
    <source>
        <dbReference type="EMBL" id="CAK7211539.1"/>
    </source>
</evidence>
<accession>A0ABP0AW84</accession>
<feature type="compositionally biased region" description="Low complexity" evidence="1">
    <location>
        <begin position="67"/>
        <end position="80"/>
    </location>
</feature>
<feature type="compositionally biased region" description="Basic and acidic residues" evidence="1">
    <location>
        <begin position="217"/>
        <end position="244"/>
    </location>
</feature>
<feature type="region of interest" description="Disordered" evidence="1">
    <location>
        <begin position="1"/>
        <end position="94"/>
    </location>
</feature>